<dbReference type="PANTHER" id="PTHR31290">
    <property type="entry name" value="UV-DAMAGE ENDONUCLEASE"/>
    <property type="match status" value="1"/>
</dbReference>
<evidence type="ECO:0000256" key="6">
    <source>
        <dbReference type="ARBA" id="ARBA00023204"/>
    </source>
</evidence>
<evidence type="ECO:0000256" key="5">
    <source>
        <dbReference type="ARBA" id="ARBA00022801"/>
    </source>
</evidence>
<dbReference type="GO" id="GO:0009411">
    <property type="term" value="P:response to UV"/>
    <property type="evidence" value="ECO:0007669"/>
    <property type="project" value="InterPro"/>
</dbReference>
<dbReference type="GO" id="GO:0004519">
    <property type="term" value="F:endonuclease activity"/>
    <property type="evidence" value="ECO:0007669"/>
    <property type="project" value="UniProtKB-KW"/>
</dbReference>
<gene>
    <name evidence="7" type="ORF">HNQ61_002561</name>
</gene>
<evidence type="ECO:0000256" key="2">
    <source>
        <dbReference type="ARBA" id="ARBA00022759"/>
    </source>
</evidence>
<dbReference type="PANTHER" id="PTHR31290:SF5">
    <property type="entry name" value="UV-DAMAGE ENDONUCLEASE"/>
    <property type="match status" value="1"/>
</dbReference>
<protein>
    <submittedName>
        <fullName evidence="7">UV DNA damage endonuclease</fullName>
        <ecNumber evidence="7">3.-.-.-</ecNumber>
    </submittedName>
</protein>
<dbReference type="Proteomes" id="UP000582837">
    <property type="component" value="Unassembled WGS sequence"/>
</dbReference>
<accession>A0A841GZ26</accession>
<evidence type="ECO:0000313" key="8">
    <source>
        <dbReference type="Proteomes" id="UP000582837"/>
    </source>
</evidence>
<dbReference type="InterPro" id="IPR036237">
    <property type="entry name" value="Xyl_isomerase-like_sf"/>
</dbReference>
<dbReference type="EC" id="3.-.-.-" evidence="7"/>
<proteinExistence type="predicted"/>
<comment type="caution">
    <text evidence="7">The sequence shown here is derived from an EMBL/GenBank/DDBJ whole genome shotgun (WGS) entry which is preliminary data.</text>
</comment>
<evidence type="ECO:0000313" key="7">
    <source>
        <dbReference type="EMBL" id="MBB6070939.1"/>
    </source>
</evidence>
<dbReference type="GO" id="GO:0016787">
    <property type="term" value="F:hydrolase activity"/>
    <property type="evidence" value="ECO:0007669"/>
    <property type="project" value="UniProtKB-KW"/>
</dbReference>
<keyword evidence="1" id="KW-0540">Nuclease</keyword>
<evidence type="ECO:0000256" key="3">
    <source>
        <dbReference type="ARBA" id="ARBA00022763"/>
    </source>
</evidence>
<dbReference type="InterPro" id="IPR004601">
    <property type="entry name" value="UvdE"/>
</dbReference>
<organism evidence="7 8">
    <name type="scientific">Longimicrobium terrae</name>
    <dbReference type="NCBI Taxonomy" id="1639882"/>
    <lineage>
        <taxon>Bacteria</taxon>
        <taxon>Pseudomonadati</taxon>
        <taxon>Gemmatimonadota</taxon>
        <taxon>Longimicrobiia</taxon>
        <taxon>Longimicrobiales</taxon>
        <taxon>Longimicrobiaceae</taxon>
        <taxon>Longimicrobium</taxon>
    </lineage>
</organism>
<evidence type="ECO:0000256" key="1">
    <source>
        <dbReference type="ARBA" id="ARBA00022722"/>
    </source>
</evidence>
<keyword evidence="5 7" id="KW-0378">Hydrolase</keyword>
<keyword evidence="8" id="KW-1185">Reference proteome</keyword>
<dbReference type="Gene3D" id="3.20.20.150">
    <property type="entry name" value="Divalent-metal-dependent TIM barrel enzymes"/>
    <property type="match status" value="1"/>
</dbReference>
<dbReference type="GO" id="GO:0006289">
    <property type="term" value="P:nucleotide-excision repair"/>
    <property type="evidence" value="ECO:0007669"/>
    <property type="project" value="InterPro"/>
</dbReference>
<keyword evidence="6" id="KW-0234">DNA repair</keyword>
<dbReference type="AlphaFoldDB" id="A0A841GZ26"/>
<dbReference type="NCBIfam" id="TIGR00629">
    <property type="entry name" value="uvde"/>
    <property type="match status" value="1"/>
</dbReference>
<keyword evidence="3" id="KW-0227">DNA damage</keyword>
<keyword evidence="4" id="KW-0228">DNA excision</keyword>
<reference evidence="7 8" key="1">
    <citation type="submission" date="2020-08" db="EMBL/GenBank/DDBJ databases">
        <title>Genomic Encyclopedia of Type Strains, Phase IV (KMG-IV): sequencing the most valuable type-strain genomes for metagenomic binning, comparative biology and taxonomic classification.</title>
        <authorList>
            <person name="Goeker M."/>
        </authorList>
    </citation>
    <scope>NUCLEOTIDE SEQUENCE [LARGE SCALE GENOMIC DNA]</scope>
    <source>
        <strain evidence="7 8">DSM 29007</strain>
    </source>
</reference>
<evidence type="ECO:0000256" key="4">
    <source>
        <dbReference type="ARBA" id="ARBA00022769"/>
    </source>
</evidence>
<dbReference type="SUPFAM" id="SSF51658">
    <property type="entry name" value="Xylose isomerase-like"/>
    <property type="match status" value="1"/>
</dbReference>
<dbReference type="EMBL" id="JACHIA010000006">
    <property type="protein sequence ID" value="MBB6070939.1"/>
    <property type="molecule type" value="Genomic_DNA"/>
</dbReference>
<name>A0A841GZ26_9BACT</name>
<dbReference type="RefSeq" id="WP_170033365.1">
    <property type="nucleotide sequence ID" value="NZ_JABDTL010000001.1"/>
</dbReference>
<sequence length="327" mass="37087">MAARREWPRRLGFAVKAVGREGLKSNDARRWQSNPHLRTSIGYMREVFEYLDEVDIRMYRISSDFVPYCTHPDLPQFHGQIGECSSDLAALGRMARERDIRLSLHPSQFVLLSAQDPKINEKGIWDVNSQAELLDAMEQGPEAVVIIHMGGAYGDKDSAIARFIENWPRLSESGRRRLVIENDETLYTVQDCLRVHEATGIRLIFDHQHHLLNPGTLTLGEACRAALATWRDGVQPKIHFSSPKLDSRMVTRGKKEVAAAPLLSQHADYVHPWEFAAFLREMGNAPFDIMLEAKMKDEALLKLRADLDKLKLWPEPSAPGVAGEAWQ</sequence>
<dbReference type="Pfam" id="PF03851">
    <property type="entry name" value="UvdE"/>
    <property type="match status" value="1"/>
</dbReference>
<keyword evidence="2 7" id="KW-0255">Endonuclease</keyword>